<gene>
    <name evidence="1" type="ORF">THAR02_03424</name>
</gene>
<sequence length="82" mass="9435">MPALYGQSMRIDLDAICGLQISSPGEQVVTRGPELQSWQRANRAPLSELHERSHRESRLEHLISRDGPTKTKIFTGLQRRYY</sequence>
<dbReference type="AlphaFoldDB" id="A0A0F9XJ28"/>
<reference evidence="2" key="1">
    <citation type="journal article" date="2015" name="Genome Announc.">
        <title>Draft whole-genome sequence of the biocontrol agent Trichoderma harzianum T6776.</title>
        <authorList>
            <person name="Baroncelli R."/>
            <person name="Piaggeschi G."/>
            <person name="Fiorini L."/>
            <person name="Bertolini E."/>
            <person name="Zapparata A."/>
            <person name="Pe M.E."/>
            <person name="Sarrocco S."/>
            <person name="Vannacci G."/>
        </authorList>
    </citation>
    <scope>NUCLEOTIDE SEQUENCE [LARGE SCALE GENOMIC DNA]</scope>
    <source>
        <strain evidence="2">T6776</strain>
    </source>
</reference>
<accession>A0A0F9XJ28</accession>
<proteinExistence type="predicted"/>
<evidence type="ECO:0000313" key="2">
    <source>
        <dbReference type="Proteomes" id="UP000034112"/>
    </source>
</evidence>
<name>A0A0F9XJ28_TRIHA</name>
<comment type="caution">
    <text evidence="1">The sequence shown here is derived from an EMBL/GenBank/DDBJ whole genome shotgun (WGS) entry which is preliminary data.</text>
</comment>
<evidence type="ECO:0000313" key="1">
    <source>
        <dbReference type="EMBL" id="KKP04480.1"/>
    </source>
</evidence>
<protein>
    <submittedName>
        <fullName evidence="1">Uncharacterized protein</fullName>
    </submittedName>
</protein>
<organism evidence="1 2">
    <name type="scientific">Trichoderma harzianum</name>
    <name type="common">Hypocrea lixii</name>
    <dbReference type="NCBI Taxonomy" id="5544"/>
    <lineage>
        <taxon>Eukaryota</taxon>
        <taxon>Fungi</taxon>
        <taxon>Dikarya</taxon>
        <taxon>Ascomycota</taxon>
        <taxon>Pezizomycotina</taxon>
        <taxon>Sordariomycetes</taxon>
        <taxon>Hypocreomycetidae</taxon>
        <taxon>Hypocreales</taxon>
        <taxon>Hypocreaceae</taxon>
        <taxon>Trichoderma</taxon>
    </lineage>
</organism>
<dbReference type="Proteomes" id="UP000034112">
    <property type="component" value="Unassembled WGS sequence"/>
</dbReference>
<dbReference type="EMBL" id="JOKZ01000076">
    <property type="protein sequence ID" value="KKP04480.1"/>
    <property type="molecule type" value="Genomic_DNA"/>
</dbReference>